<dbReference type="Pfam" id="PF22950">
    <property type="entry name" value="DUF7026"/>
    <property type="match status" value="1"/>
</dbReference>
<reference evidence="2" key="2">
    <citation type="submission" date="2022-03" db="EMBL/GenBank/DDBJ databases">
        <title>Draft title - Genomic analysis of global carrot germplasm unveils the trajectory of domestication and the origin of high carotenoid orange carrot.</title>
        <authorList>
            <person name="Iorizzo M."/>
            <person name="Ellison S."/>
            <person name="Senalik D."/>
            <person name="Macko-Podgorni A."/>
            <person name="Grzebelus D."/>
            <person name="Bostan H."/>
            <person name="Rolling W."/>
            <person name="Curaba J."/>
            <person name="Simon P."/>
        </authorList>
    </citation>
    <scope>NUCLEOTIDE SEQUENCE</scope>
    <source>
        <tissue evidence="2">Leaf</tissue>
    </source>
</reference>
<reference evidence="2" key="1">
    <citation type="journal article" date="2016" name="Nat. Genet.">
        <title>A high-quality carrot genome assembly provides new insights into carotenoid accumulation and asterid genome evolution.</title>
        <authorList>
            <person name="Iorizzo M."/>
            <person name="Ellison S."/>
            <person name="Senalik D."/>
            <person name="Zeng P."/>
            <person name="Satapoomin P."/>
            <person name="Huang J."/>
            <person name="Bowman M."/>
            <person name="Iovene M."/>
            <person name="Sanseverino W."/>
            <person name="Cavagnaro P."/>
            <person name="Yildiz M."/>
            <person name="Macko-Podgorni A."/>
            <person name="Moranska E."/>
            <person name="Grzebelus E."/>
            <person name="Grzebelus D."/>
            <person name="Ashrafi H."/>
            <person name="Zheng Z."/>
            <person name="Cheng S."/>
            <person name="Spooner D."/>
            <person name="Van Deynze A."/>
            <person name="Simon P."/>
        </authorList>
    </citation>
    <scope>NUCLEOTIDE SEQUENCE</scope>
    <source>
        <tissue evidence="2">Leaf</tissue>
    </source>
</reference>
<dbReference type="EMBL" id="CP093351">
    <property type="protein sequence ID" value="WOH14200.1"/>
    <property type="molecule type" value="Genomic_DNA"/>
</dbReference>
<name>A0AAF0XUF4_DAUCS</name>
<organism evidence="2 3">
    <name type="scientific">Daucus carota subsp. sativus</name>
    <name type="common">Carrot</name>
    <dbReference type="NCBI Taxonomy" id="79200"/>
    <lineage>
        <taxon>Eukaryota</taxon>
        <taxon>Viridiplantae</taxon>
        <taxon>Streptophyta</taxon>
        <taxon>Embryophyta</taxon>
        <taxon>Tracheophyta</taxon>
        <taxon>Spermatophyta</taxon>
        <taxon>Magnoliopsida</taxon>
        <taxon>eudicotyledons</taxon>
        <taxon>Gunneridae</taxon>
        <taxon>Pentapetalae</taxon>
        <taxon>asterids</taxon>
        <taxon>campanulids</taxon>
        <taxon>Apiales</taxon>
        <taxon>Apiaceae</taxon>
        <taxon>Apioideae</taxon>
        <taxon>Scandiceae</taxon>
        <taxon>Daucinae</taxon>
        <taxon>Daucus</taxon>
        <taxon>Daucus sect. Daucus</taxon>
    </lineage>
</organism>
<gene>
    <name evidence="2" type="ORF">DCAR_0933717</name>
</gene>
<dbReference type="Proteomes" id="UP000077755">
    <property type="component" value="Chromosome 9"/>
</dbReference>
<feature type="domain" description="DUF7026" evidence="1">
    <location>
        <begin position="85"/>
        <end position="134"/>
    </location>
</feature>
<sequence>MFSINPLNSSSSTCKFTKLRESNTQIPTRASLFSPQIQPLFTSSSSTHFFHTPAKISAKKMNSDAELASELASKIEKMNTQLAQREEAIKRSSEILFQEMCKHLEMQESEVMKKWKIMSEDDKLGLVKEFVFEWGGDFQPLSAKSVIEMVEVYLSEDGDYEDSDVFDSDDDDSSPMFGGLLNFFGLSQNK</sequence>
<keyword evidence="3" id="KW-1185">Reference proteome</keyword>
<evidence type="ECO:0000313" key="3">
    <source>
        <dbReference type="Proteomes" id="UP000077755"/>
    </source>
</evidence>
<dbReference type="AlphaFoldDB" id="A0AAF0XUF4"/>
<accession>A0AAF0XUF4</accession>
<protein>
    <recommendedName>
        <fullName evidence="1">DUF7026 domain-containing protein</fullName>
    </recommendedName>
</protein>
<proteinExistence type="predicted"/>
<dbReference type="InterPro" id="IPR054290">
    <property type="entry name" value="DUF7026"/>
</dbReference>
<evidence type="ECO:0000259" key="1">
    <source>
        <dbReference type="Pfam" id="PF22950"/>
    </source>
</evidence>
<evidence type="ECO:0000313" key="2">
    <source>
        <dbReference type="EMBL" id="WOH14200.1"/>
    </source>
</evidence>